<evidence type="ECO:0000256" key="1">
    <source>
        <dbReference type="ARBA" id="ARBA00005589"/>
    </source>
</evidence>
<dbReference type="GO" id="GO:0003735">
    <property type="term" value="F:structural constituent of ribosome"/>
    <property type="evidence" value="ECO:0007669"/>
    <property type="project" value="InterPro"/>
</dbReference>
<dbReference type="Pfam" id="PF01084">
    <property type="entry name" value="Ribosomal_S18"/>
    <property type="match status" value="1"/>
</dbReference>
<sequence>MPKTATKRKRRGREAPETKRIKKKPCVFCQQHVDWVDYKDVDLLRRFTSERAKIRARRVTGNCAQHQADVANAIKVARELALLPYVIRPVSDRSRRNQGDQPVGDRELRSRNRAQATDRTSADEEETPAAEEEQA</sequence>
<dbReference type="PROSITE" id="PS00057">
    <property type="entry name" value="RIBOSOMAL_S18"/>
    <property type="match status" value="1"/>
</dbReference>
<gene>
    <name evidence="7" type="primary">rpsR</name>
    <name evidence="10" type="ordered locus">Afer_0043</name>
</gene>
<evidence type="ECO:0000256" key="3">
    <source>
        <dbReference type="ARBA" id="ARBA00022884"/>
    </source>
</evidence>
<dbReference type="OrthoDB" id="9812008at2"/>
<comment type="subunit">
    <text evidence="7">Part of the 30S ribosomal subunit. Forms a tight heterodimer with protein bS6.</text>
</comment>
<dbReference type="KEGG" id="afo:Afer_0043"/>
<feature type="region of interest" description="Disordered" evidence="9">
    <location>
        <begin position="1"/>
        <end position="20"/>
    </location>
</feature>
<dbReference type="PANTHER" id="PTHR13479:SF62">
    <property type="entry name" value="SMALL RIBOSOMAL SUBUNIT PROTEIN BS18A"/>
    <property type="match status" value="1"/>
</dbReference>
<proteinExistence type="inferred from homology"/>
<dbReference type="STRING" id="525909.Afer_0043"/>
<dbReference type="eggNOG" id="COG0238">
    <property type="taxonomic scope" value="Bacteria"/>
</dbReference>
<reference evidence="10 11" key="1">
    <citation type="journal article" date="2009" name="Stand. Genomic Sci.">
        <title>Complete genome sequence of Acidimicrobium ferrooxidans type strain (ICP).</title>
        <authorList>
            <person name="Clum A."/>
            <person name="Nolan M."/>
            <person name="Lang E."/>
            <person name="Glavina Del Rio T."/>
            <person name="Tice H."/>
            <person name="Copeland A."/>
            <person name="Cheng J.F."/>
            <person name="Lucas S."/>
            <person name="Chen F."/>
            <person name="Bruce D."/>
            <person name="Goodwin L."/>
            <person name="Pitluck S."/>
            <person name="Ivanova N."/>
            <person name="Mavrommatis K."/>
            <person name="Mikhailova N."/>
            <person name="Pati A."/>
            <person name="Chen A."/>
            <person name="Palaniappan K."/>
            <person name="Goker M."/>
            <person name="Spring S."/>
            <person name="Land M."/>
            <person name="Hauser L."/>
            <person name="Chang Y.J."/>
            <person name="Jeffries C.C."/>
            <person name="Chain P."/>
            <person name="Bristow J."/>
            <person name="Eisen J.A."/>
            <person name="Markowitz V."/>
            <person name="Hugenholtz P."/>
            <person name="Kyrpides N.C."/>
            <person name="Klenk H.P."/>
            <person name="Lapidus A."/>
        </authorList>
    </citation>
    <scope>NUCLEOTIDE SEQUENCE [LARGE SCALE GENOMIC DNA]</scope>
    <source>
        <strain evidence="11">DSM 10331 / JCM 15462 / NBRC 103882 / ICP</strain>
    </source>
</reference>
<dbReference type="InterPro" id="IPR036870">
    <property type="entry name" value="Ribosomal_bS18_sf"/>
</dbReference>
<evidence type="ECO:0000256" key="4">
    <source>
        <dbReference type="ARBA" id="ARBA00022980"/>
    </source>
</evidence>
<dbReference type="SUPFAM" id="SSF46911">
    <property type="entry name" value="Ribosomal protein S18"/>
    <property type="match status" value="1"/>
</dbReference>
<evidence type="ECO:0000256" key="6">
    <source>
        <dbReference type="ARBA" id="ARBA00035141"/>
    </source>
</evidence>
<accession>C7M1G9</accession>
<dbReference type="InterPro" id="IPR001648">
    <property type="entry name" value="Ribosomal_bS18"/>
</dbReference>
<dbReference type="GO" id="GO:0070181">
    <property type="term" value="F:small ribosomal subunit rRNA binding"/>
    <property type="evidence" value="ECO:0007669"/>
    <property type="project" value="TreeGrafter"/>
</dbReference>
<evidence type="ECO:0000313" key="11">
    <source>
        <dbReference type="Proteomes" id="UP000000771"/>
    </source>
</evidence>
<evidence type="ECO:0000256" key="8">
    <source>
        <dbReference type="RuleBase" id="RU003910"/>
    </source>
</evidence>
<comment type="similarity">
    <text evidence="1 7 8">Belongs to the bacterial ribosomal protein bS18 family.</text>
</comment>
<dbReference type="PRINTS" id="PR00974">
    <property type="entry name" value="RIBOSOMALS18"/>
</dbReference>
<organism evidence="10 11">
    <name type="scientific">Acidimicrobium ferrooxidans (strain DSM 10331 / JCM 15462 / NBRC 103882 / ICP)</name>
    <dbReference type="NCBI Taxonomy" id="525909"/>
    <lineage>
        <taxon>Bacteria</taxon>
        <taxon>Bacillati</taxon>
        <taxon>Actinomycetota</taxon>
        <taxon>Acidimicrobiia</taxon>
        <taxon>Acidimicrobiales</taxon>
        <taxon>Acidimicrobiaceae</taxon>
        <taxon>Acidimicrobium</taxon>
    </lineage>
</organism>
<feature type="compositionally biased region" description="Basic and acidic residues" evidence="9">
    <location>
        <begin position="90"/>
        <end position="110"/>
    </location>
</feature>
<feature type="compositionally biased region" description="Basic residues" evidence="9">
    <location>
        <begin position="1"/>
        <end position="12"/>
    </location>
</feature>
<evidence type="ECO:0000313" key="10">
    <source>
        <dbReference type="EMBL" id="ACU53018.1"/>
    </source>
</evidence>
<dbReference type="Proteomes" id="UP000000771">
    <property type="component" value="Chromosome"/>
</dbReference>
<dbReference type="NCBIfam" id="TIGR00165">
    <property type="entry name" value="S18"/>
    <property type="match status" value="1"/>
</dbReference>
<dbReference type="InterPro" id="IPR018275">
    <property type="entry name" value="Ribosomal_bS18_CS"/>
</dbReference>
<dbReference type="PANTHER" id="PTHR13479">
    <property type="entry name" value="30S RIBOSOMAL PROTEIN S18"/>
    <property type="match status" value="1"/>
</dbReference>
<dbReference type="GO" id="GO:0006412">
    <property type="term" value="P:translation"/>
    <property type="evidence" value="ECO:0007669"/>
    <property type="project" value="UniProtKB-UniRule"/>
</dbReference>
<name>C7M1G9_ACIFD</name>
<dbReference type="HOGENOM" id="CLU_1881257_0_0_11"/>
<keyword evidence="4 7" id="KW-0689">Ribosomal protein</keyword>
<keyword evidence="5 7" id="KW-0687">Ribonucleoprotein</keyword>
<dbReference type="Gene3D" id="4.10.640.10">
    <property type="entry name" value="Ribosomal protein S18"/>
    <property type="match status" value="1"/>
</dbReference>
<keyword evidence="2 7" id="KW-0699">rRNA-binding</keyword>
<comment type="function">
    <text evidence="7">Binds as a heterodimer with protein bS6 to the central domain of the 16S rRNA, where it helps stabilize the platform of the 30S subunit.</text>
</comment>
<dbReference type="AlphaFoldDB" id="C7M1G9"/>
<evidence type="ECO:0000256" key="7">
    <source>
        <dbReference type="HAMAP-Rule" id="MF_00270"/>
    </source>
</evidence>
<dbReference type="HAMAP" id="MF_00270">
    <property type="entry name" value="Ribosomal_bS18"/>
    <property type="match status" value="1"/>
</dbReference>
<feature type="region of interest" description="Disordered" evidence="9">
    <location>
        <begin position="88"/>
        <end position="135"/>
    </location>
</feature>
<dbReference type="EMBL" id="CP001631">
    <property type="protein sequence ID" value="ACU53018.1"/>
    <property type="molecule type" value="Genomic_DNA"/>
</dbReference>
<keyword evidence="11" id="KW-1185">Reference proteome</keyword>
<evidence type="ECO:0000256" key="2">
    <source>
        <dbReference type="ARBA" id="ARBA00022730"/>
    </source>
</evidence>
<protein>
    <recommendedName>
        <fullName evidence="6 7">Small ribosomal subunit protein bS18</fullName>
    </recommendedName>
</protein>
<feature type="compositionally biased region" description="Acidic residues" evidence="9">
    <location>
        <begin position="123"/>
        <end position="135"/>
    </location>
</feature>
<evidence type="ECO:0000256" key="9">
    <source>
        <dbReference type="SAM" id="MobiDB-lite"/>
    </source>
</evidence>
<evidence type="ECO:0000256" key="5">
    <source>
        <dbReference type="ARBA" id="ARBA00023274"/>
    </source>
</evidence>
<keyword evidence="3 7" id="KW-0694">RNA-binding</keyword>
<dbReference type="GO" id="GO:0022627">
    <property type="term" value="C:cytosolic small ribosomal subunit"/>
    <property type="evidence" value="ECO:0007669"/>
    <property type="project" value="TreeGrafter"/>
</dbReference>